<dbReference type="Gene3D" id="3.40.50.2300">
    <property type="match status" value="1"/>
</dbReference>
<comment type="caution">
    <text evidence="2">The sequence shown here is derived from an EMBL/GenBank/DDBJ whole genome shotgun (WGS) entry which is preliminary data.</text>
</comment>
<feature type="compositionally biased region" description="Low complexity" evidence="1">
    <location>
        <begin position="24"/>
        <end position="36"/>
    </location>
</feature>
<gene>
    <name evidence="2" type="ORF">DIS24_g12648</name>
</gene>
<sequence length="132" mass="13418">MLGALGRQESNESTRTVREWRLRSAAAAAAADDGGSSQDGGGVSETEEGGGGQEGLASPPDDGAPGGAQGEEEQQQQQAARSVPGGVQIIVITGLGSAAARFEAISAGADEFMTKPIKFEALTKKLKERMAS</sequence>
<feature type="region of interest" description="Disordered" evidence="1">
    <location>
        <begin position="1"/>
        <end position="83"/>
    </location>
</feature>
<dbReference type="Proteomes" id="UP001175001">
    <property type="component" value="Unassembled WGS sequence"/>
</dbReference>
<dbReference type="EMBL" id="JAUJDW010000343">
    <property type="protein sequence ID" value="KAK0608952.1"/>
    <property type="molecule type" value="Genomic_DNA"/>
</dbReference>
<reference evidence="2" key="1">
    <citation type="submission" date="2023-06" db="EMBL/GenBank/DDBJ databases">
        <title>Multi-omics analyses reveal the molecular pathogenesis toolkit of Lasiodiplodia hormozganensis, a cross-kingdom pathogen.</title>
        <authorList>
            <person name="Felix C."/>
            <person name="Meneses R."/>
            <person name="Goncalves M.F.M."/>
            <person name="Tilleman L."/>
            <person name="Duarte A.S."/>
            <person name="Jorrin-Novo J.V."/>
            <person name="Van De Peer Y."/>
            <person name="Deforce D."/>
            <person name="Van Nieuwerburgh F."/>
            <person name="Esteves A.C."/>
            <person name="Alves A."/>
        </authorList>
    </citation>
    <scope>NUCLEOTIDE SEQUENCE</scope>
    <source>
        <strain evidence="2">CBS 339.90</strain>
    </source>
</reference>
<dbReference type="SUPFAM" id="SSF52172">
    <property type="entry name" value="CheY-like"/>
    <property type="match status" value="1"/>
</dbReference>
<accession>A0AA39W9F2</accession>
<evidence type="ECO:0008006" key="4">
    <source>
        <dbReference type="Google" id="ProtNLM"/>
    </source>
</evidence>
<dbReference type="InterPro" id="IPR011006">
    <property type="entry name" value="CheY-like_superfamily"/>
</dbReference>
<name>A0AA39W9F2_9PEZI</name>
<proteinExistence type="predicted"/>
<keyword evidence="3" id="KW-1185">Reference proteome</keyword>
<evidence type="ECO:0000313" key="3">
    <source>
        <dbReference type="Proteomes" id="UP001175001"/>
    </source>
</evidence>
<feature type="compositionally biased region" description="Basic and acidic residues" evidence="1">
    <location>
        <begin position="9"/>
        <end position="22"/>
    </location>
</feature>
<feature type="compositionally biased region" description="Gly residues" evidence="1">
    <location>
        <begin position="37"/>
        <end position="54"/>
    </location>
</feature>
<dbReference type="AlphaFoldDB" id="A0AA39W9F2"/>
<evidence type="ECO:0000256" key="1">
    <source>
        <dbReference type="SAM" id="MobiDB-lite"/>
    </source>
</evidence>
<protein>
    <recommendedName>
        <fullName evidence="4">Response regulatory domain-containing protein</fullName>
    </recommendedName>
</protein>
<evidence type="ECO:0000313" key="2">
    <source>
        <dbReference type="EMBL" id="KAK0608952.1"/>
    </source>
</evidence>
<organism evidence="2 3">
    <name type="scientific">Lasiodiplodia hormozganensis</name>
    <dbReference type="NCBI Taxonomy" id="869390"/>
    <lineage>
        <taxon>Eukaryota</taxon>
        <taxon>Fungi</taxon>
        <taxon>Dikarya</taxon>
        <taxon>Ascomycota</taxon>
        <taxon>Pezizomycotina</taxon>
        <taxon>Dothideomycetes</taxon>
        <taxon>Dothideomycetes incertae sedis</taxon>
        <taxon>Botryosphaeriales</taxon>
        <taxon>Botryosphaeriaceae</taxon>
        <taxon>Lasiodiplodia</taxon>
    </lineage>
</organism>